<evidence type="ECO:0000313" key="1">
    <source>
        <dbReference type="EMBL" id="MBP2238830.1"/>
    </source>
</evidence>
<dbReference type="EMBL" id="JAGILA010000009">
    <property type="protein sequence ID" value="MBP2238830.1"/>
    <property type="molecule type" value="Genomic_DNA"/>
</dbReference>
<protein>
    <submittedName>
        <fullName evidence="1">DsbA family dithiol-disulfide isomerase</fullName>
    </submittedName>
</protein>
<organism evidence="1 2">
    <name type="scientific">Sinorhizobium kostiense</name>
    <dbReference type="NCBI Taxonomy" id="76747"/>
    <lineage>
        <taxon>Bacteria</taxon>
        <taxon>Pseudomonadati</taxon>
        <taxon>Pseudomonadota</taxon>
        <taxon>Alphaproteobacteria</taxon>
        <taxon>Hyphomicrobiales</taxon>
        <taxon>Rhizobiaceae</taxon>
        <taxon>Sinorhizobium/Ensifer group</taxon>
        <taxon>Sinorhizobium</taxon>
    </lineage>
</organism>
<proteinExistence type="predicted"/>
<comment type="caution">
    <text evidence="1">The sequence shown here is derived from an EMBL/GenBank/DDBJ whole genome shotgun (WGS) entry which is preliminary data.</text>
</comment>
<dbReference type="Gene3D" id="3.40.30.10">
    <property type="entry name" value="Glutaredoxin"/>
    <property type="match status" value="1"/>
</dbReference>
<dbReference type="Proteomes" id="UP000730739">
    <property type="component" value="Unassembled WGS sequence"/>
</dbReference>
<accession>A0ABS4R937</accession>
<sequence length="31" mass="3753">MKVEIFSDIACFWRYVGKTRLECRLFTNGIR</sequence>
<dbReference type="GO" id="GO:0016853">
    <property type="term" value="F:isomerase activity"/>
    <property type="evidence" value="ECO:0007669"/>
    <property type="project" value="UniProtKB-KW"/>
</dbReference>
<reference evidence="1 2" key="1">
    <citation type="submission" date="2021-03" db="EMBL/GenBank/DDBJ databases">
        <title>Genomic Encyclopedia of Type Strains, Phase IV (KMG-IV): sequencing the most valuable type-strain genomes for metagenomic binning, comparative biology and taxonomic classification.</title>
        <authorList>
            <person name="Goeker M."/>
        </authorList>
    </citation>
    <scope>NUCLEOTIDE SEQUENCE [LARGE SCALE GENOMIC DNA]</scope>
    <source>
        <strain evidence="1 2">DSM 13372</strain>
    </source>
</reference>
<evidence type="ECO:0000313" key="2">
    <source>
        <dbReference type="Proteomes" id="UP000730739"/>
    </source>
</evidence>
<name>A0ABS4R937_9HYPH</name>
<keyword evidence="1" id="KW-0413">Isomerase</keyword>
<keyword evidence="2" id="KW-1185">Reference proteome</keyword>
<gene>
    <name evidence="1" type="ORF">J2Z31_005371</name>
</gene>